<keyword evidence="6" id="KW-1185">Reference proteome</keyword>
<feature type="compositionally biased region" description="Basic and acidic residues" evidence="1">
    <location>
        <begin position="11"/>
        <end position="33"/>
    </location>
</feature>
<feature type="domain" description="Mce/MlaD" evidence="3">
    <location>
        <begin position="79"/>
        <end position="153"/>
    </location>
</feature>
<keyword evidence="2" id="KW-0472">Membrane</keyword>
<keyword evidence="2" id="KW-0812">Transmembrane</keyword>
<organism evidence="5 6">
    <name type="scientific">Amycolatopsis acidicola</name>
    <dbReference type="NCBI Taxonomy" id="2596893"/>
    <lineage>
        <taxon>Bacteria</taxon>
        <taxon>Bacillati</taxon>
        <taxon>Actinomycetota</taxon>
        <taxon>Actinomycetes</taxon>
        <taxon>Pseudonocardiales</taxon>
        <taxon>Pseudonocardiaceae</taxon>
        <taxon>Amycolatopsis</taxon>
    </lineage>
</organism>
<accession>A0A5N0V3W5</accession>
<feature type="transmembrane region" description="Helical" evidence="2">
    <location>
        <begin position="56"/>
        <end position="77"/>
    </location>
</feature>
<reference evidence="5" key="1">
    <citation type="submission" date="2019-09" db="EMBL/GenBank/DDBJ databases">
        <authorList>
            <person name="Teo W.F.A."/>
            <person name="Duangmal K."/>
        </authorList>
    </citation>
    <scope>NUCLEOTIDE SEQUENCE [LARGE SCALE GENOMIC DNA]</scope>
    <source>
        <strain evidence="5">K81G1</strain>
    </source>
</reference>
<evidence type="ECO:0000259" key="4">
    <source>
        <dbReference type="Pfam" id="PF11887"/>
    </source>
</evidence>
<dbReference type="InterPro" id="IPR005693">
    <property type="entry name" value="Mce"/>
</dbReference>
<feature type="region of interest" description="Disordered" evidence="1">
    <location>
        <begin position="1"/>
        <end position="33"/>
    </location>
</feature>
<dbReference type="InterPro" id="IPR003399">
    <property type="entry name" value="Mce/MlaD"/>
</dbReference>
<dbReference type="PANTHER" id="PTHR33371:SF4">
    <property type="entry name" value="INTERMEMBRANE PHOSPHOLIPID TRANSPORT SYSTEM BINDING PROTEIN MLAD"/>
    <property type="match status" value="1"/>
</dbReference>
<dbReference type="PANTHER" id="PTHR33371">
    <property type="entry name" value="INTERMEMBRANE PHOSPHOLIPID TRANSPORT SYSTEM BINDING PROTEIN MLAD-RELATED"/>
    <property type="match status" value="1"/>
</dbReference>
<evidence type="ECO:0000256" key="2">
    <source>
        <dbReference type="SAM" id="Phobius"/>
    </source>
</evidence>
<dbReference type="Proteomes" id="UP000319769">
    <property type="component" value="Unassembled WGS sequence"/>
</dbReference>
<dbReference type="InterPro" id="IPR052336">
    <property type="entry name" value="MlaD_Phospholipid_Transporter"/>
</dbReference>
<dbReference type="Pfam" id="PF02470">
    <property type="entry name" value="MlaD"/>
    <property type="match status" value="1"/>
</dbReference>
<dbReference type="OrthoDB" id="4516955at2"/>
<dbReference type="GO" id="GO:0005576">
    <property type="term" value="C:extracellular region"/>
    <property type="evidence" value="ECO:0007669"/>
    <property type="project" value="TreeGrafter"/>
</dbReference>
<evidence type="ECO:0000259" key="3">
    <source>
        <dbReference type="Pfam" id="PF02470"/>
    </source>
</evidence>
<protein>
    <submittedName>
        <fullName evidence="5">MCE family protein</fullName>
    </submittedName>
</protein>
<evidence type="ECO:0000313" key="5">
    <source>
        <dbReference type="EMBL" id="KAA9160484.1"/>
    </source>
</evidence>
<comment type="caution">
    <text evidence="5">The sequence shown here is derived from an EMBL/GenBank/DDBJ whole genome shotgun (WGS) entry which is preliminary data.</text>
</comment>
<dbReference type="AlphaFoldDB" id="A0A5N0V3W5"/>
<dbReference type="EMBL" id="VMNW02000021">
    <property type="protein sequence ID" value="KAA9160484.1"/>
    <property type="molecule type" value="Genomic_DNA"/>
</dbReference>
<dbReference type="Pfam" id="PF11887">
    <property type="entry name" value="Mce4_CUP1"/>
    <property type="match status" value="1"/>
</dbReference>
<dbReference type="NCBIfam" id="TIGR00996">
    <property type="entry name" value="Mtu_fam_mce"/>
    <property type="match status" value="1"/>
</dbReference>
<evidence type="ECO:0000256" key="1">
    <source>
        <dbReference type="SAM" id="MobiDB-lite"/>
    </source>
</evidence>
<gene>
    <name evidence="5" type="ORF">FPZ12_016750</name>
</gene>
<evidence type="ECO:0000313" key="6">
    <source>
        <dbReference type="Proteomes" id="UP000319769"/>
    </source>
</evidence>
<sequence length="458" mass="48358">MGGQRAVLLRVHPEPDPRQPHPAAERSRRAEPGTRRLQVTAAGVVSKLRSLRLFRLGVALVVLTLLAAGGIVVLGGVQNHVVAYFPATKSLYTGSDVRMLGVKIGSIDAIEPQGDRVKVSFHYDASRPVPADAHAVIIAPALVTSRYIQLAPGYNGGPELADGASIPLSRTEVPVEFDDIKSELDKLTTALGPDGANQTGALGRLLDTAASYQGQGQSFHDTIDQVSRAIQTLSDGRTDLFGTLRNLDVFVSALSASDQQIVQFTDRLDTVAGTLDDNRRQLADALSSLDVAAGDVTKFLQDNRGQLKDATSTLTDVVRNLSQQRPALEEALHVAPTAITNFYNVYDPLGGSYTGTAALTNLQNPAQFVCSGIGAATATTPAEAGKLCSDTLGPLLNLLQMNYPPVSVDALTRQGAPVAPPVGQQEAHQGDLSSAHELLGDQPLSETLRQLLNPAGGH</sequence>
<dbReference type="InterPro" id="IPR024516">
    <property type="entry name" value="Mce_C"/>
</dbReference>
<name>A0A5N0V3W5_9PSEU</name>
<keyword evidence="2" id="KW-1133">Transmembrane helix</keyword>
<feature type="domain" description="Mammalian cell entry C-terminal" evidence="4">
    <location>
        <begin position="159"/>
        <end position="338"/>
    </location>
</feature>
<proteinExistence type="predicted"/>